<dbReference type="Proteomes" id="UP000230233">
    <property type="component" value="Chromosome III"/>
</dbReference>
<evidence type="ECO:0000313" key="2">
    <source>
        <dbReference type="Proteomes" id="UP000230233"/>
    </source>
</evidence>
<keyword evidence="2" id="KW-1185">Reference proteome</keyword>
<gene>
    <name evidence="1" type="primary">Cnig_chr_III.g9152</name>
    <name evidence="1" type="ORF">B9Z55_009152</name>
</gene>
<proteinExistence type="predicted"/>
<dbReference type="OrthoDB" id="5896624at2759"/>
<comment type="caution">
    <text evidence="1">The sequence shown here is derived from an EMBL/GenBank/DDBJ whole genome shotgun (WGS) entry which is preliminary data.</text>
</comment>
<protein>
    <submittedName>
        <fullName evidence="1">Uncharacterized protein</fullName>
    </submittedName>
</protein>
<accession>A0A2G5UQU6</accession>
<dbReference type="EMBL" id="PDUG01000003">
    <property type="protein sequence ID" value="PIC41890.1"/>
    <property type="molecule type" value="Genomic_DNA"/>
</dbReference>
<sequence length="206" mass="22911">MKPFGVSNAGLGAARVLHNTLLSTFEMFNINSGNPLNTVAPSAKPKRVAPKEKYRSLGYSVTGPIKRAIGRAEACATVRMNKVDKIFLEHAGKDHPALEEKQLSELDRARSELQRSLIELEGLPGLVESKLQLPEFLKEPTAKAVTTEMQDLLTKLDVFRIIKNVRNKITMITQEAAAHNKILSPANFDEVSVFQEFQELIETEDN</sequence>
<reference evidence="2" key="1">
    <citation type="submission" date="2017-10" db="EMBL/GenBank/DDBJ databases">
        <title>Rapid genome shrinkage in a self-fertile nematode reveals novel sperm competition proteins.</title>
        <authorList>
            <person name="Yin D."/>
            <person name="Schwarz E.M."/>
            <person name="Thomas C.G."/>
            <person name="Felde R.L."/>
            <person name="Korf I.F."/>
            <person name="Cutter A.D."/>
            <person name="Schartner C.M."/>
            <person name="Ralston E.J."/>
            <person name="Meyer B.J."/>
            <person name="Haag E.S."/>
        </authorList>
    </citation>
    <scope>NUCLEOTIDE SEQUENCE [LARGE SCALE GENOMIC DNA]</scope>
    <source>
        <strain evidence="2">JU1422</strain>
    </source>
</reference>
<organism evidence="1 2">
    <name type="scientific">Caenorhabditis nigoni</name>
    <dbReference type="NCBI Taxonomy" id="1611254"/>
    <lineage>
        <taxon>Eukaryota</taxon>
        <taxon>Metazoa</taxon>
        <taxon>Ecdysozoa</taxon>
        <taxon>Nematoda</taxon>
        <taxon>Chromadorea</taxon>
        <taxon>Rhabditida</taxon>
        <taxon>Rhabditina</taxon>
        <taxon>Rhabditomorpha</taxon>
        <taxon>Rhabditoidea</taxon>
        <taxon>Rhabditidae</taxon>
        <taxon>Peloderinae</taxon>
        <taxon>Caenorhabditis</taxon>
    </lineage>
</organism>
<name>A0A2G5UQU6_9PELO</name>
<dbReference type="AlphaFoldDB" id="A0A2G5UQU6"/>
<evidence type="ECO:0000313" key="1">
    <source>
        <dbReference type="EMBL" id="PIC41890.1"/>
    </source>
</evidence>